<evidence type="ECO:0000313" key="2">
    <source>
        <dbReference type="Proteomes" id="UP000789342"/>
    </source>
</evidence>
<dbReference type="Gene3D" id="3.80.10.10">
    <property type="entry name" value="Ribonuclease Inhibitor"/>
    <property type="match status" value="1"/>
</dbReference>
<name>A0A9N9JP39_9GLOM</name>
<dbReference type="EMBL" id="CAJVPV010060359">
    <property type="protein sequence ID" value="CAG8789917.1"/>
    <property type="molecule type" value="Genomic_DNA"/>
</dbReference>
<dbReference type="Proteomes" id="UP000789342">
    <property type="component" value="Unassembled WGS sequence"/>
</dbReference>
<feature type="non-terminal residue" evidence="1">
    <location>
        <position position="1"/>
    </location>
</feature>
<dbReference type="OrthoDB" id="10382121at2759"/>
<accession>A0A9N9JP39</accession>
<comment type="caution">
    <text evidence="1">The sequence shown here is derived from an EMBL/GenBank/DDBJ whole genome shotgun (WGS) entry which is preliminary data.</text>
</comment>
<dbReference type="SUPFAM" id="SSF52047">
    <property type="entry name" value="RNI-like"/>
    <property type="match status" value="1"/>
</dbReference>
<sequence length="158" mass="18365">LPHIKTIVFTRTDAEPKDVISFIVSNHESVQNVSVMFTEKDEILQLYKMLIACVQLEKLIISGWRLNVDEFLGEIGKLLPLKLKYLNITAEWRFQPASLKKCLDNCKSPLEYFGLPLCECLNDEHLDIIVEYLRRKATMLKRLRIFDAGKKIEQGVKR</sequence>
<evidence type="ECO:0000313" key="1">
    <source>
        <dbReference type="EMBL" id="CAG8789917.1"/>
    </source>
</evidence>
<organism evidence="1 2">
    <name type="scientific">Acaulospora morrowiae</name>
    <dbReference type="NCBI Taxonomy" id="94023"/>
    <lineage>
        <taxon>Eukaryota</taxon>
        <taxon>Fungi</taxon>
        <taxon>Fungi incertae sedis</taxon>
        <taxon>Mucoromycota</taxon>
        <taxon>Glomeromycotina</taxon>
        <taxon>Glomeromycetes</taxon>
        <taxon>Diversisporales</taxon>
        <taxon>Acaulosporaceae</taxon>
        <taxon>Acaulospora</taxon>
    </lineage>
</organism>
<dbReference type="InterPro" id="IPR032675">
    <property type="entry name" value="LRR_dom_sf"/>
</dbReference>
<protein>
    <submittedName>
        <fullName evidence="1">9039_t:CDS:1</fullName>
    </submittedName>
</protein>
<dbReference type="AlphaFoldDB" id="A0A9N9JP39"/>
<proteinExistence type="predicted"/>
<feature type="non-terminal residue" evidence="1">
    <location>
        <position position="158"/>
    </location>
</feature>
<gene>
    <name evidence="1" type="ORF">AMORRO_LOCUS18052</name>
</gene>
<reference evidence="1" key="1">
    <citation type="submission" date="2021-06" db="EMBL/GenBank/DDBJ databases">
        <authorList>
            <person name="Kallberg Y."/>
            <person name="Tangrot J."/>
            <person name="Rosling A."/>
        </authorList>
    </citation>
    <scope>NUCLEOTIDE SEQUENCE</scope>
    <source>
        <strain evidence="1">CL551</strain>
    </source>
</reference>
<keyword evidence="2" id="KW-1185">Reference proteome</keyword>